<gene>
    <name evidence="1" type="ORF">BT62DRAFT_445811</name>
</gene>
<accession>A0A9P7VL57</accession>
<reference evidence="1" key="1">
    <citation type="submission" date="2020-11" db="EMBL/GenBank/DDBJ databases">
        <title>Adaptations for nitrogen fixation in a non-lichenized fungal sporocarp promotes dispersal by wood-feeding termites.</title>
        <authorList>
            <consortium name="DOE Joint Genome Institute"/>
            <person name="Koch R.A."/>
            <person name="Yoon G."/>
            <person name="Arayal U."/>
            <person name="Lail K."/>
            <person name="Amirebrahimi M."/>
            <person name="Labutti K."/>
            <person name="Lipzen A."/>
            <person name="Riley R."/>
            <person name="Barry K."/>
            <person name="Henrissat B."/>
            <person name="Grigoriev I.V."/>
            <person name="Herr J.R."/>
            <person name="Aime M.C."/>
        </authorList>
    </citation>
    <scope>NUCLEOTIDE SEQUENCE</scope>
    <source>
        <strain evidence="1">MCA 3950</strain>
    </source>
</reference>
<dbReference type="Proteomes" id="UP000812287">
    <property type="component" value="Unassembled WGS sequence"/>
</dbReference>
<comment type="caution">
    <text evidence="1">The sequence shown here is derived from an EMBL/GenBank/DDBJ whole genome shotgun (WGS) entry which is preliminary data.</text>
</comment>
<evidence type="ECO:0000313" key="1">
    <source>
        <dbReference type="EMBL" id="KAG7442365.1"/>
    </source>
</evidence>
<proteinExistence type="predicted"/>
<evidence type="ECO:0008006" key="3">
    <source>
        <dbReference type="Google" id="ProtNLM"/>
    </source>
</evidence>
<dbReference type="GeneID" id="66103219"/>
<dbReference type="OrthoDB" id="2788229at2759"/>
<protein>
    <recommendedName>
        <fullName evidence="3">F-box domain-containing protein</fullName>
    </recommendedName>
</protein>
<dbReference type="AlphaFoldDB" id="A0A9P7VL57"/>
<name>A0A9P7VL57_9AGAR</name>
<sequence>MISEAFVLLPKSRYLDNIGLCKPTLLFHETYQPDFHTRTMLPTELCNLVIDHFHDSKPSLLTCSLVRRAWDPECHFHLFHKVQLCRDTADSFFQLIESPHAILASAHIRELDVAQNSVTEGGSLAGDLLDGRAFQGVLTRCPADVFEHVQKLSVTCVGRWTLTDAEKLSIGHRFKSVTELRSWMVVFQTDEEFQALITSIQALKSCLCRLYCSGPRIRRKITRMPSSHFQPT</sequence>
<organism evidence="1 2">
    <name type="scientific">Guyanagaster necrorhizus</name>
    <dbReference type="NCBI Taxonomy" id="856835"/>
    <lineage>
        <taxon>Eukaryota</taxon>
        <taxon>Fungi</taxon>
        <taxon>Dikarya</taxon>
        <taxon>Basidiomycota</taxon>
        <taxon>Agaricomycotina</taxon>
        <taxon>Agaricomycetes</taxon>
        <taxon>Agaricomycetidae</taxon>
        <taxon>Agaricales</taxon>
        <taxon>Marasmiineae</taxon>
        <taxon>Physalacriaceae</taxon>
        <taxon>Guyanagaster</taxon>
    </lineage>
</organism>
<keyword evidence="2" id="KW-1185">Reference proteome</keyword>
<dbReference type="RefSeq" id="XP_043035865.1">
    <property type="nucleotide sequence ID" value="XM_043180923.1"/>
</dbReference>
<dbReference type="EMBL" id="MU250552">
    <property type="protein sequence ID" value="KAG7442365.1"/>
    <property type="molecule type" value="Genomic_DNA"/>
</dbReference>
<evidence type="ECO:0000313" key="2">
    <source>
        <dbReference type="Proteomes" id="UP000812287"/>
    </source>
</evidence>